<gene>
    <name evidence="1" type="ORF">BMMGA3_15890</name>
</gene>
<organism evidence="1 2">
    <name type="scientific">Bacillus methanolicus (strain MGA3 / ATCC 53907)</name>
    <dbReference type="NCBI Taxonomy" id="796606"/>
    <lineage>
        <taxon>Bacteria</taxon>
        <taxon>Bacillati</taxon>
        <taxon>Bacillota</taxon>
        <taxon>Bacilli</taxon>
        <taxon>Bacillales</taxon>
        <taxon>Bacillaceae</taxon>
        <taxon>Bacillus</taxon>
    </lineage>
</organism>
<dbReference type="AlphaFoldDB" id="A0A068LUN6"/>
<keyword evidence="2" id="KW-1185">Reference proteome</keyword>
<dbReference type="STRING" id="796606.BMMGA3_15890"/>
<dbReference type="EMBL" id="CP007739">
    <property type="protein sequence ID" value="AIE61531.1"/>
    <property type="molecule type" value="Genomic_DNA"/>
</dbReference>
<dbReference type="KEGG" id="bmet:BMMGA3_15890"/>
<reference evidence="1 2" key="1">
    <citation type="journal article" date="2015" name="BMC Genomics">
        <title>Transcriptome analysis of thermophilic methylotrophic Bacillus methanolicus MGA3 using RNA-sequencing provides detailed insights into its previously uncharted transcriptional landscape.</title>
        <authorList>
            <person name="Irla M."/>
            <person name="Neshat A."/>
            <person name="Brautaset T."/>
            <person name="Ruckert C."/>
            <person name="Kalinowski J."/>
            <person name="Wendisch V.F."/>
        </authorList>
    </citation>
    <scope>NUCLEOTIDE SEQUENCE [LARGE SCALE GENOMIC DNA]</scope>
    <source>
        <strain evidence="2">MGA3 / ATCC 53907</strain>
    </source>
</reference>
<protein>
    <submittedName>
        <fullName evidence="1">Uncharacterized protein</fullName>
    </submittedName>
</protein>
<dbReference type="HOGENOM" id="CLU_3149525_0_0_9"/>
<proteinExistence type="predicted"/>
<sequence>MANIVPIFVKKEIVGAVATFRDKTDIKIMAKQLTGVRSYAEAFAFTNT</sequence>
<dbReference type="Proteomes" id="UP000027602">
    <property type="component" value="Chromosome"/>
</dbReference>
<name>A0A068LUN6_BACMM</name>
<accession>A0A068LUN6</accession>
<evidence type="ECO:0000313" key="2">
    <source>
        <dbReference type="Proteomes" id="UP000027602"/>
    </source>
</evidence>
<dbReference type="eggNOG" id="COG3290">
    <property type="taxonomic scope" value="Bacteria"/>
</dbReference>
<evidence type="ECO:0000313" key="1">
    <source>
        <dbReference type="EMBL" id="AIE61531.1"/>
    </source>
</evidence>